<evidence type="ECO:0000313" key="4">
    <source>
        <dbReference type="Proteomes" id="UP000006094"/>
    </source>
</evidence>
<evidence type="ECO:0000313" key="3">
    <source>
        <dbReference type="EMBL" id="AFS77643.1"/>
    </source>
</evidence>
<feature type="chain" id="PRO_5003828993" evidence="1">
    <location>
        <begin position="26"/>
        <end position="687"/>
    </location>
</feature>
<feature type="domain" description="SLH" evidence="2">
    <location>
        <begin position="632"/>
        <end position="687"/>
    </location>
</feature>
<proteinExistence type="predicted"/>
<keyword evidence="4" id="KW-1185">Reference proteome</keyword>
<dbReference type="AlphaFoldDB" id="K0AUT5"/>
<reference evidence="3 4" key="1">
    <citation type="journal article" date="2012" name="PLoS ONE">
        <title>The purine-utilizing bacterium Clostridium acidurici 9a: a genome-guided metabolic reconsideration.</title>
        <authorList>
            <person name="Hartwich K."/>
            <person name="Poehlein A."/>
            <person name="Daniel R."/>
        </authorList>
    </citation>
    <scope>NUCLEOTIDE SEQUENCE [LARGE SCALE GENOMIC DNA]</scope>
    <source>
        <strain evidence="4">ATCC 7906 / DSM 604 / BCRC 14475 / CIP 104303 / KCTC 5404 / NCIMB 10678 / 9a</strain>
    </source>
</reference>
<protein>
    <submittedName>
        <fullName evidence="3">S-layer domain-containing protein</fullName>
    </submittedName>
</protein>
<dbReference type="PATRIC" id="fig|1128398.3.peg.600"/>
<accession>K0AUT5</accession>
<keyword evidence="1" id="KW-0732">Signal</keyword>
<feature type="domain" description="SLH" evidence="2">
    <location>
        <begin position="522"/>
        <end position="629"/>
    </location>
</feature>
<dbReference type="InterPro" id="IPR001119">
    <property type="entry name" value="SLH_dom"/>
</dbReference>
<dbReference type="EMBL" id="CP003326">
    <property type="protein sequence ID" value="AFS77643.1"/>
    <property type="molecule type" value="Genomic_DNA"/>
</dbReference>
<dbReference type="HOGENOM" id="CLU_019560_0_0_9"/>
<evidence type="ECO:0000256" key="1">
    <source>
        <dbReference type="SAM" id="SignalP"/>
    </source>
</evidence>
<name>K0AUT5_GOTA9</name>
<sequence>MKKKISLALSVGVLLTTLSPVQGFAKTNNTEIVLNSEVDVEKYIPRIKSIFQIGDEYDNFYVLRNGRSDTIGLDWVNDNGNISVDIDRDGNVVGYWKHENYTNRDERVYKFPKITIEEGEKIAKDLINKVFPEISNKIEKNMKYGYDTYNMYSLGEYSYNFIRTENDVPFENNTIYVRVDNQKGEVTSFSSSIEKNLRFPGKEGIMSEDEAKELYKENVGLELMYKLRGIDNGFEPYLGYSITSIDKVVDARTKDIVSNSQQYYYHLYEYNQQEELSSEEESKLVNSKVIISKQDASEKMIDTFKLGEGYEVSGHQLVKCKEKDQYIWYMMVSKNEENYGSASRAELDAKTGQIISFSDPGSSGVYERESSKYSKEELLKKAKDFIQKSNPEKYKEVEYVENNDMYVDGEIKVYDFQFIKKLNDIKVENSGFRVTISAVTGNIVGYNYNWDDSDLPLVENIIDKDKAKSILLDDKTLELQYQSENNDQKNIKLVYDFKDKHLSIDAKTGEIIDNRNEIMNIYGKSNYRDIENSFAKDQIKRLQENIVLFEGEDFKPKSEITQKDFLSLLIQTKESFYPGSDEEFLYELLVMRNIIEDEEKNPEGKVTREEAIKYIVRAFGQEQSDDPGDIYKIGYNDEEQIDEKLKGNVAIAKGLGIISGEGNFRPKDNLRRDEAAVLIYNILNRSN</sequence>
<dbReference type="InterPro" id="IPR032599">
    <property type="entry name" value="YcdB/YcdC_rep_domain"/>
</dbReference>
<dbReference type="eggNOG" id="COG3858">
    <property type="taxonomic scope" value="Bacteria"/>
</dbReference>
<dbReference type="KEGG" id="cad:Curi_c05690"/>
<dbReference type="OrthoDB" id="2473368at2"/>
<dbReference type="RefSeq" id="WP_014966780.1">
    <property type="nucleotide sequence ID" value="NC_018664.1"/>
</dbReference>
<dbReference type="Pfam" id="PF16244">
    <property type="entry name" value="DUF4901"/>
    <property type="match status" value="2"/>
</dbReference>
<dbReference type="Pfam" id="PF00395">
    <property type="entry name" value="SLH"/>
    <property type="match status" value="1"/>
</dbReference>
<feature type="signal peptide" evidence="1">
    <location>
        <begin position="1"/>
        <end position="25"/>
    </location>
</feature>
<organism evidence="3 4">
    <name type="scientific">Gottschalkia acidurici (strain ATCC 7906 / DSM 604 / BCRC 14475 / CIP 104303 / KCTC 5404 / NCIMB 10678 / 9a)</name>
    <name type="common">Clostridium acidurici</name>
    <dbReference type="NCBI Taxonomy" id="1128398"/>
    <lineage>
        <taxon>Bacteria</taxon>
        <taxon>Bacillati</taxon>
        <taxon>Bacillota</taxon>
        <taxon>Tissierellia</taxon>
        <taxon>Tissierellales</taxon>
        <taxon>Gottschalkiaceae</taxon>
        <taxon>Gottschalkia</taxon>
    </lineage>
</organism>
<evidence type="ECO:0000259" key="2">
    <source>
        <dbReference type="PROSITE" id="PS51272"/>
    </source>
</evidence>
<dbReference type="PROSITE" id="PS51272">
    <property type="entry name" value="SLH"/>
    <property type="match status" value="2"/>
</dbReference>
<dbReference type="Proteomes" id="UP000006094">
    <property type="component" value="Chromosome"/>
</dbReference>
<gene>
    <name evidence="3" type="ordered locus">Curi_c05690</name>
</gene>
<dbReference type="STRING" id="1128398.Curi_c05690"/>